<comment type="similarity">
    <text evidence="1">Belongs to the FAH family.</text>
</comment>
<dbReference type="Proteomes" id="UP000199111">
    <property type="component" value="Unassembled WGS sequence"/>
</dbReference>
<dbReference type="RefSeq" id="WP_093888775.1">
    <property type="nucleotide sequence ID" value="NZ_FOQY01000014.1"/>
</dbReference>
<gene>
    <name evidence="4" type="ORF">SAMN05216275_114117</name>
</gene>
<evidence type="ECO:0000313" key="4">
    <source>
        <dbReference type="EMBL" id="SFJ95088.1"/>
    </source>
</evidence>
<dbReference type="PANTHER" id="PTHR42796:SF4">
    <property type="entry name" value="FUMARYLACETOACETATE HYDROLASE DOMAIN-CONTAINING PROTEIN 2A"/>
    <property type="match status" value="1"/>
</dbReference>
<dbReference type="GeneID" id="96300040"/>
<evidence type="ECO:0000256" key="1">
    <source>
        <dbReference type="ARBA" id="ARBA00010211"/>
    </source>
</evidence>
<dbReference type="InterPro" id="IPR036663">
    <property type="entry name" value="Fumarylacetoacetase_C_sf"/>
</dbReference>
<dbReference type="Pfam" id="PF01557">
    <property type="entry name" value="FAA_hydrolase"/>
    <property type="match status" value="1"/>
</dbReference>
<evidence type="ECO:0000313" key="5">
    <source>
        <dbReference type="Proteomes" id="UP000199111"/>
    </source>
</evidence>
<dbReference type="EMBL" id="FOQY01000014">
    <property type="protein sequence ID" value="SFJ95088.1"/>
    <property type="molecule type" value="Genomic_DNA"/>
</dbReference>
<sequence>MRLTTFQTPQGATTYGAVTDRGLVDLGARLGTRHPDLKSLIGDDAMVLASEHLDKVDYAASDVTWLPVIPNPNKIICVGLNYEDHRAETGNSVSAQPAVFLRVPESQTGHDSPLLRPRESDTLDYEAEVAVVIGRSGRRIAPDAAWRHVAGLSCYNDGSVREFQRHTHQYTPGKNFPRTGAFGPWMVTMDEIPADSALTLSCRLNGKIMQHATTSEMIFSIPRIISYVSTFTTLAPGDVIATGTPGGVGARRSPQVFMRPGDTVEVEIDKIGVLRNTISDD</sequence>
<dbReference type="SUPFAM" id="SSF56529">
    <property type="entry name" value="FAH"/>
    <property type="match status" value="1"/>
</dbReference>
<reference evidence="5" key="1">
    <citation type="submission" date="2016-10" db="EMBL/GenBank/DDBJ databases">
        <authorList>
            <person name="Varghese N."/>
            <person name="Submissions S."/>
        </authorList>
    </citation>
    <scope>NUCLEOTIDE SEQUENCE [LARGE SCALE GENOMIC DNA]</scope>
    <source>
        <strain evidence="5">CGMCC 4.2126</strain>
    </source>
</reference>
<dbReference type="GO" id="GO:0044281">
    <property type="term" value="P:small molecule metabolic process"/>
    <property type="evidence" value="ECO:0007669"/>
    <property type="project" value="UniProtKB-ARBA"/>
</dbReference>
<protein>
    <submittedName>
        <fullName evidence="4">2-keto-4-pentenoate hydratase/2-oxohepta-3-ene-1,7-dioic acid hydratase (Catechol pathway)</fullName>
    </submittedName>
</protein>
<dbReference type="Gene3D" id="3.90.850.10">
    <property type="entry name" value="Fumarylacetoacetase-like, C-terminal domain"/>
    <property type="match status" value="1"/>
</dbReference>
<accession>A0A1I3VIA1</accession>
<feature type="domain" description="Fumarylacetoacetase-like C-terminal" evidence="3">
    <location>
        <begin position="74"/>
        <end position="278"/>
    </location>
</feature>
<dbReference type="InterPro" id="IPR051121">
    <property type="entry name" value="FAH"/>
</dbReference>
<dbReference type="GO" id="GO:0003824">
    <property type="term" value="F:catalytic activity"/>
    <property type="evidence" value="ECO:0007669"/>
    <property type="project" value="InterPro"/>
</dbReference>
<evidence type="ECO:0000259" key="3">
    <source>
        <dbReference type="Pfam" id="PF01557"/>
    </source>
</evidence>
<dbReference type="InterPro" id="IPR011234">
    <property type="entry name" value="Fumarylacetoacetase-like_C"/>
</dbReference>
<dbReference type="FunFam" id="3.90.850.10:FF:000008">
    <property type="entry name" value="FAA hydrolase family protein"/>
    <property type="match status" value="1"/>
</dbReference>
<keyword evidence="2" id="KW-0479">Metal-binding</keyword>
<dbReference type="PANTHER" id="PTHR42796">
    <property type="entry name" value="FUMARYLACETOACETATE HYDROLASE DOMAIN-CONTAINING PROTEIN 2A-RELATED"/>
    <property type="match status" value="1"/>
</dbReference>
<organism evidence="4 5">
    <name type="scientific">Streptosporangium canum</name>
    <dbReference type="NCBI Taxonomy" id="324952"/>
    <lineage>
        <taxon>Bacteria</taxon>
        <taxon>Bacillati</taxon>
        <taxon>Actinomycetota</taxon>
        <taxon>Actinomycetes</taxon>
        <taxon>Streptosporangiales</taxon>
        <taxon>Streptosporangiaceae</taxon>
        <taxon>Streptosporangium</taxon>
    </lineage>
</organism>
<proteinExistence type="inferred from homology"/>
<dbReference type="GO" id="GO:0046872">
    <property type="term" value="F:metal ion binding"/>
    <property type="evidence" value="ECO:0007669"/>
    <property type="project" value="UniProtKB-KW"/>
</dbReference>
<name>A0A1I3VIA1_9ACTN</name>
<evidence type="ECO:0000256" key="2">
    <source>
        <dbReference type="ARBA" id="ARBA00022723"/>
    </source>
</evidence>
<keyword evidence="5" id="KW-1185">Reference proteome</keyword>
<dbReference type="AlphaFoldDB" id="A0A1I3VIA1"/>